<feature type="compositionally biased region" description="Low complexity" evidence="1">
    <location>
        <begin position="1"/>
        <end position="14"/>
    </location>
</feature>
<evidence type="ECO:0000313" key="6">
    <source>
        <dbReference type="Proteomes" id="UP000308092"/>
    </source>
</evidence>
<dbReference type="Pfam" id="PF13632">
    <property type="entry name" value="Glyco_trans_2_3"/>
    <property type="match status" value="1"/>
</dbReference>
<dbReference type="AlphaFoldDB" id="A0A4S3J1M6"/>
<organism evidence="5 6">
    <name type="scientific">Aspergillus tanneri</name>
    <dbReference type="NCBI Taxonomy" id="1220188"/>
    <lineage>
        <taxon>Eukaryota</taxon>
        <taxon>Fungi</taxon>
        <taxon>Dikarya</taxon>
        <taxon>Ascomycota</taxon>
        <taxon>Pezizomycotina</taxon>
        <taxon>Eurotiomycetes</taxon>
        <taxon>Eurotiomycetidae</taxon>
        <taxon>Eurotiales</taxon>
        <taxon>Aspergillaceae</taxon>
        <taxon>Aspergillus</taxon>
        <taxon>Aspergillus subgen. Circumdati</taxon>
    </lineage>
</organism>
<proteinExistence type="predicted"/>
<dbReference type="EMBL" id="SOSA01000817">
    <property type="protein sequence ID" value="THC88545.1"/>
    <property type="molecule type" value="Genomic_DNA"/>
</dbReference>
<feature type="transmembrane region" description="Helical" evidence="2">
    <location>
        <begin position="299"/>
        <end position="323"/>
    </location>
</feature>
<dbReference type="InterPro" id="IPR057688">
    <property type="entry name" value="DUF7928"/>
</dbReference>
<feature type="transmembrane region" description="Helical" evidence="2">
    <location>
        <begin position="818"/>
        <end position="837"/>
    </location>
</feature>
<evidence type="ECO:0000256" key="2">
    <source>
        <dbReference type="SAM" id="Phobius"/>
    </source>
</evidence>
<reference evidence="5 6" key="1">
    <citation type="submission" date="2019-03" db="EMBL/GenBank/DDBJ databases">
        <title>The genome sequence of a newly discovered highly antifungal drug resistant Aspergillus species, Aspergillus tanneri NIH 1004.</title>
        <authorList>
            <person name="Mounaud S."/>
            <person name="Singh I."/>
            <person name="Joardar V."/>
            <person name="Pakala S."/>
            <person name="Pakala S."/>
            <person name="Venepally P."/>
            <person name="Hoover J."/>
            <person name="Nierman W."/>
            <person name="Chung J."/>
            <person name="Losada L."/>
        </authorList>
    </citation>
    <scope>NUCLEOTIDE SEQUENCE [LARGE SCALE GENOMIC DNA]</scope>
    <source>
        <strain evidence="5 6">NIH1004</strain>
    </source>
</reference>
<dbReference type="Gene3D" id="3.90.550.10">
    <property type="entry name" value="Spore Coat Polysaccharide Biosynthesis Protein SpsA, Chain A"/>
    <property type="match status" value="1"/>
</dbReference>
<dbReference type="InterPro" id="IPR001173">
    <property type="entry name" value="Glyco_trans_2-like"/>
</dbReference>
<sequence length="929" mass="104037">MKFPWTSRSTSTRSPVDEQPTASRGHGAEGTETGSSRNSVAPETWLASINIDETSRYKAIIKFLHARLLACQWISSTADSPAPCHGLLLRRSRGVYISEPEIVNPLLLAAVQALNVEVAFTMSTESTRIIASSLQPDQTEVVLPSGSQLQVIDSIRDLSSSPLSLVKKFQYAALLREEHVLLVWHDRLENILDHVADLEERLLALVRINPLEDSSAADPRNNVDQVCGTSLPFFSTRNRSVLQSQVTSPGTSTSHLSVEPVEKYLAVSSKSKAEEASKTDMEAAPLAESLDRPLALTSAIFVGLAMCLMIVLLLGFGISNLVFQTLIDGGFIRMALIITVPFFLLLSMFFFVVLFTDLFQAAGPIKTLQTNSRFYSAVRPNLNRAWGQGFTPPRITIQMPVYTESLEGVLLPTIRSLQEAVSHYESHGGSATIFINDDGLAYMSPEEQQARIHFYHDNNIAWVARPQNNSEDGYVRKGKFKKASNMNFALNVSNRVEDEILHRLAQHLSISDLIDPAEEAVCYQRALEHVLESDLRIHAGGDIRIGELILIVDSDTRVPVDCLLHGAVEMYLSPEVAIVQHATGVMQVSWDYFENGIAFFTNLIYSAIQFSVGSGETAPFVGHNAFLRWKAVQSVGRDDPDGYVTYWSESHVSEDFDLALRLQIAGNVIRLANYHHREFKEGVSLTIYDELARWEKYAYGCNELVFNPLRTWLWRGPCTRLFMTFLWSNLQLSSKLTILGYISSYYAIASGFPLSILNYFLVGWFNGYLDKFYMESWKIFLSLIIVFSGFGNVTLAIIRYRLGEKSLGPALLENFKWMPMFAIFFGGLSFHLSRAILAHMFSINMQWGTTAKEKINSNFFKEMPKIFQTFKWLYAVLLPLVLGMIYLGCFAPRGWEITSVAAVVPASVMVVSHAMLPVVLNPSLMVFNY</sequence>
<dbReference type="Pfam" id="PF25550">
    <property type="entry name" value="DUF7928"/>
    <property type="match status" value="1"/>
</dbReference>
<feature type="region of interest" description="Disordered" evidence="1">
    <location>
        <begin position="1"/>
        <end position="39"/>
    </location>
</feature>
<feature type="transmembrane region" description="Helical" evidence="2">
    <location>
        <begin position="779"/>
        <end position="798"/>
    </location>
</feature>
<feature type="domain" description="Glycosyltransferase 2-like" evidence="3">
    <location>
        <begin position="548"/>
        <end position="760"/>
    </location>
</feature>
<evidence type="ECO:0000313" key="5">
    <source>
        <dbReference type="EMBL" id="THC88545.1"/>
    </source>
</evidence>
<evidence type="ECO:0000256" key="1">
    <source>
        <dbReference type="SAM" id="MobiDB-lite"/>
    </source>
</evidence>
<protein>
    <submittedName>
        <fullName evidence="5">Uncharacterized protein</fullName>
    </submittedName>
</protein>
<keyword evidence="2" id="KW-0812">Transmembrane</keyword>
<dbReference type="PANTHER" id="PTHR35408">
    <property type="entry name" value="CHROMOSOME 15, WHOLE GENOME SHOTGUN SEQUENCE"/>
    <property type="match status" value="1"/>
</dbReference>
<dbReference type="SUPFAM" id="SSF53448">
    <property type="entry name" value="Nucleotide-diphospho-sugar transferases"/>
    <property type="match status" value="1"/>
</dbReference>
<gene>
    <name evidence="5" type="ORF">EYZ11_012006</name>
</gene>
<feature type="transmembrane region" description="Helical" evidence="2">
    <location>
        <begin position="335"/>
        <end position="355"/>
    </location>
</feature>
<evidence type="ECO:0000259" key="3">
    <source>
        <dbReference type="Pfam" id="PF13632"/>
    </source>
</evidence>
<dbReference type="VEuPathDB" id="FungiDB:EYZ11_012006"/>
<feature type="transmembrane region" description="Helical" evidence="2">
    <location>
        <begin position="899"/>
        <end position="920"/>
    </location>
</feature>
<comment type="caution">
    <text evidence="5">The sequence shown here is derived from an EMBL/GenBank/DDBJ whole genome shotgun (WGS) entry which is preliminary data.</text>
</comment>
<keyword evidence="6" id="KW-1185">Reference proteome</keyword>
<dbReference type="InterPro" id="IPR029044">
    <property type="entry name" value="Nucleotide-diphossugar_trans"/>
</dbReference>
<evidence type="ECO:0000259" key="4">
    <source>
        <dbReference type="Pfam" id="PF25550"/>
    </source>
</evidence>
<feature type="transmembrane region" description="Helical" evidence="2">
    <location>
        <begin position="872"/>
        <end position="893"/>
    </location>
</feature>
<keyword evidence="2" id="KW-1133">Transmembrane helix</keyword>
<feature type="transmembrane region" description="Helical" evidence="2">
    <location>
        <begin position="745"/>
        <end position="767"/>
    </location>
</feature>
<dbReference type="STRING" id="1220188.A0A4S3J1M6"/>
<feature type="domain" description="DUF7928" evidence="4">
    <location>
        <begin position="56"/>
        <end position="206"/>
    </location>
</feature>
<keyword evidence="2" id="KW-0472">Membrane</keyword>
<name>A0A4S3J1M6_9EURO</name>
<accession>A0A4S3J1M6</accession>
<dbReference type="PANTHER" id="PTHR35408:SF2">
    <property type="entry name" value="GLYCOSYLTRANSFERASE 2-LIKE DOMAIN-CONTAINING PROTEIN"/>
    <property type="match status" value="1"/>
</dbReference>
<dbReference type="Proteomes" id="UP000308092">
    <property type="component" value="Unassembled WGS sequence"/>
</dbReference>